<reference evidence="9" key="1">
    <citation type="submission" date="2023-04" db="EMBL/GenBank/DDBJ databases">
        <title>Ambrosiozyma monospora NBRC 1965.</title>
        <authorList>
            <person name="Ichikawa N."/>
            <person name="Sato H."/>
            <person name="Tonouchi N."/>
        </authorList>
    </citation>
    <scope>NUCLEOTIDE SEQUENCE</scope>
    <source>
        <strain evidence="9">NBRC 1965</strain>
    </source>
</reference>
<feature type="binding site" evidence="7">
    <location>
        <position position="90"/>
    </location>
    <ligand>
        <name>Mg(2+)</name>
        <dbReference type="ChEBI" id="CHEBI:18420"/>
        <label>2</label>
    </ligand>
</feature>
<dbReference type="PANTHER" id="PTHR20854">
    <property type="entry name" value="INOSITOL MONOPHOSPHATASE"/>
    <property type="match status" value="1"/>
</dbReference>
<keyword evidence="4 7" id="KW-0479">Metal-binding</keyword>
<keyword evidence="6 7" id="KW-0460">Magnesium</keyword>
<dbReference type="GO" id="GO:0046872">
    <property type="term" value="F:metal ion binding"/>
    <property type="evidence" value="ECO:0007669"/>
    <property type="project" value="UniProtKB-KW"/>
</dbReference>
<feature type="binding site" evidence="7">
    <location>
        <position position="223"/>
    </location>
    <ligand>
        <name>Mg(2+)</name>
        <dbReference type="ChEBI" id="CHEBI:18420"/>
        <label>1</label>
        <note>catalytic</note>
    </ligand>
</feature>
<dbReference type="CDD" id="cd01639">
    <property type="entry name" value="IMPase"/>
    <property type="match status" value="1"/>
</dbReference>
<dbReference type="OrthoDB" id="10254945at2759"/>
<name>A0A9W6YYW2_AMBMO</name>
<evidence type="ECO:0000256" key="4">
    <source>
        <dbReference type="ARBA" id="ARBA00022723"/>
    </source>
</evidence>
<evidence type="ECO:0000256" key="3">
    <source>
        <dbReference type="ARBA" id="ARBA00009759"/>
    </source>
</evidence>
<gene>
    <name evidence="9" type="ORF">Amon01_000756300</name>
</gene>
<comment type="caution">
    <text evidence="9">The sequence shown here is derived from an EMBL/GenBank/DDBJ whole genome shotgun (WGS) entry which is preliminary data.</text>
</comment>
<accession>A0A9W6YYW2</accession>
<dbReference type="GO" id="GO:0008934">
    <property type="term" value="F:inositol monophosphate 1-phosphatase activity"/>
    <property type="evidence" value="ECO:0007669"/>
    <property type="project" value="InterPro"/>
</dbReference>
<dbReference type="PROSITE" id="PS00629">
    <property type="entry name" value="IMP_1"/>
    <property type="match status" value="1"/>
</dbReference>
<dbReference type="InterPro" id="IPR020583">
    <property type="entry name" value="Inositol_monoP_metal-BS"/>
</dbReference>
<dbReference type="FunFam" id="3.30.540.10:FF:000004">
    <property type="entry name" value="Inositol-1-monophosphatase"/>
    <property type="match status" value="1"/>
</dbReference>
<dbReference type="InterPro" id="IPR020550">
    <property type="entry name" value="Inositol_monophosphatase_CS"/>
</dbReference>
<dbReference type="Proteomes" id="UP001165063">
    <property type="component" value="Unassembled WGS sequence"/>
</dbReference>
<dbReference type="GO" id="GO:0007165">
    <property type="term" value="P:signal transduction"/>
    <property type="evidence" value="ECO:0007669"/>
    <property type="project" value="TreeGrafter"/>
</dbReference>
<feature type="binding site" evidence="7">
    <location>
        <position position="93"/>
    </location>
    <ligand>
        <name>Mg(2+)</name>
        <dbReference type="ChEBI" id="CHEBI:18420"/>
        <label>2</label>
    </ligand>
</feature>
<dbReference type="Gene3D" id="3.40.190.80">
    <property type="match status" value="1"/>
</dbReference>
<dbReference type="GO" id="GO:0046854">
    <property type="term" value="P:phosphatidylinositol phosphate biosynthetic process"/>
    <property type="evidence" value="ECO:0007669"/>
    <property type="project" value="InterPro"/>
</dbReference>
<feature type="binding site" evidence="7">
    <location>
        <position position="73"/>
    </location>
    <ligand>
        <name>Mg(2+)</name>
        <dbReference type="ChEBI" id="CHEBI:18420"/>
        <label>1</label>
        <note>catalytic</note>
    </ligand>
</feature>
<evidence type="ECO:0000256" key="5">
    <source>
        <dbReference type="ARBA" id="ARBA00022801"/>
    </source>
</evidence>
<dbReference type="EMBL" id="BSXU01005678">
    <property type="protein sequence ID" value="GMG55477.1"/>
    <property type="molecule type" value="Genomic_DNA"/>
</dbReference>
<dbReference type="PRINTS" id="PR00377">
    <property type="entry name" value="IMPHPHTASES"/>
</dbReference>
<organism evidence="9 10">
    <name type="scientific">Ambrosiozyma monospora</name>
    <name type="common">Yeast</name>
    <name type="synonym">Endomycopsis monosporus</name>
    <dbReference type="NCBI Taxonomy" id="43982"/>
    <lineage>
        <taxon>Eukaryota</taxon>
        <taxon>Fungi</taxon>
        <taxon>Dikarya</taxon>
        <taxon>Ascomycota</taxon>
        <taxon>Saccharomycotina</taxon>
        <taxon>Pichiomycetes</taxon>
        <taxon>Pichiales</taxon>
        <taxon>Pichiaceae</taxon>
        <taxon>Ambrosiozyma</taxon>
    </lineage>
</organism>
<comment type="cofactor">
    <cofactor evidence="2 7 8">
        <name>Mg(2+)</name>
        <dbReference type="ChEBI" id="CHEBI:18420"/>
    </cofactor>
</comment>
<evidence type="ECO:0000256" key="6">
    <source>
        <dbReference type="ARBA" id="ARBA00022842"/>
    </source>
</evidence>
<dbReference type="InterPro" id="IPR033942">
    <property type="entry name" value="IMPase"/>
</dbReference>
<keyword evidence="5 8" id="KW-0378">Hydrolase</keyword>
<evidence type="ECO:0000313" key="9">
    <source>
        <dbReference type="EMBL" id="GMG55477.1"/>
    </source>
</evidence>
<evidence type="ECO:0000313" key="10">
    <source>
        <dbReference type="Proteomes" id="UP001165063"/>
    </source>
</evidence>
<dbReference type="Pfam" id="PF00459">
    <property type="entry name" value="Inositol_P"/>
    <property type="match status" value="1"/>
</dbReference>
<keyword evidence="10" id="KW-1185">Reference proteome</keyword>
<dbReference type="GO" id="GO:0006020">
    <property type="term" value="P:inositol metabolic process"/>
    <property type="evidence" value="ECO:0007669"/>
    <property type="project" value="TreeGrafter"/>
</dbReference>
<dbReference type="InterPro" id="IPR000760">
    <property type="entry name" value="Inositol_monophosphatase-like"/>
</dbReference>
<sequence>MSSITSIPYKEIEAELIAVAKEAGQLMLKHAGTVDAKDKKDAIDLVTFVDKQVETTVKAHLTAKFPDYKFIGEESSAGLPIPKEPCFIVDPVDGTTDFYHNFPFFCISLGFTVNQEPTIGVIYNPSLNQLFTAIKGQGAFLNGEPIPKVTKPLTLQKSLIAFEAGGQRTGHNFELRWSLYKKLVADNGGFIHGFRAFGSAAMNICYVALGAIEGYFDTCYAWDVCAGWVVLQETGGFIIGPNKGSFGKQIPVDNTLYLCVRGASTEEQQKLWVEKFQSYLDGDFEKLLN</sequence>
<dbReference type="SUPFAM" id="SSF56655">
    <property type="entry name" value="Carbohydrate phosphatase"/>
    <property type="match status" value="1"/>
</dbReference>
<protein>
    <recommendedName>
        <fullName evidence="8">Inositol-1-monophosphatase</fullName>
        <ecNumber evidence="8">3.1.3.25</ecNumber>
    </recommendedName>
</protein>
<evidence type="ECO:0000256" key="7">
    <source>
        <dbReference type="PIRSR" id="PIRSR600760-2"/>
    </source>
</evidence>
<dbReference type="PROSITE" id="PS00630">
    <property type="entry name" value="IMP_2"/>
    <property type="match status" value="1"/>
</dbReference>
<proteinExistence type="inferred from homology"/>
<dbReference type="PANTHER" id="PTHR20854:SF4">
    <property type="entry name" value="INOSITOL-1-MONOPHOSPHATASE-RELATED"/>
    <property type="match status" value="1"/>
</dbReference>
<comment type="pathway">
    <text evidence="8">Polyol metabolism; myo-inositol biosynthesis; myo-inositol from D-glucose 6-phosphate: step 2/2.</text>
</comment>
<dbReference type="EC" id="3.1.3.25" evidence="8"/>
<comment type="catalytic activity">
    <reaction evidence="1 8">
        <text>a myo-inositol phosphate + H2O = myo-inositol + phosphate</text>
        <dbReference type="Rhea" id="RHEA:24056"/>
        <dbReference type="ChEBI" id="CHEBI:15377"/>
        <dbReference type="ChEBI" id="CHEBI:17268"/>
        <dbReference type="ChEBI" id="CHEBI:43474"/>
        <dbReference type="ChEBI" id="CHEBI:84139"/>
        <dbReference type="EC" id="3.1.3.25"/>
    </reaction>
</comment>
<evidence type="ECO:0000256" key="1">
    <source>
        <dbReference type="ARBA" id="ARBA00001033"/>
    </source>
</evidence>
<evidence type="ECO:0000256" key="2">
    <source>
        <dbReference type="ARBA" id="ARBA00001946"/>
    </source>
</evidence>
<dbReference type="AlphaFoldDB" id="A0A9W6YYW2"/>
<evidence type="ECO:0000256" key="8">
    <source>
        <dbReference type="RuleBase" id="RU364068"/>
    </source>
</evidence>
<dbReference type="Gene3D" id="3.30.540.10">
    <property type="entry name" value="Fructose-1,6-Bisphosphatase, subunit A, domain 1"/>
    <property type="match status" value="1"/>
</dbReference>
<comment type="similarity">
    <text evidence="3 8">Belongs to the inositol monophosphatase superfamily.</text>
</comment>